<proteinExistence type="predicted"/>
<dbReference type="EMBL" id="BGPR01110921">
    <property type="protein sequence ID" value="GBM90550.1"/>
    <property type="molecule type" value="Genomic_DNA"/>
</dbReference>
<dbReference type="Proteomes" id="UP000499080">
    <property type="component" value="Unassembled WGS sequence"/>
</dbReference>
<accession>A0A4Y2JKC1</accession>
<evidence type="ECO:0000313" key="2">
    <source>
        <dbReference type="Proteomes" id="UP000499080"/>
    </source>
</evidence>
<evidence type="ECO:0000313" key="1">
    <source>
        <dbReference type="EMBL" id="GBM90550.1"/>
    </source>
</evidence>
<organism evidence="1 2">
    <name type="scientific">Araneus ventricosus</name>
    <name type="common">Orbweaver spider</name>
    <name type="synonym">Epeira ventricosa</name>
    <dbReference type="NCBI Taxonomy" id="182803"/>
    <lineage>
        <taxon>Eukaryota</taxon>
        <taxon>Metazoa</taxon>
        <taxon>Ecdysozoa</taxon>
        <taxon>Arthropoda</taxon>
        <taxon>Chelicerata</taxon>
        <taxon>Arachnida</taxon>
        <taxon>Araneae</taxon>
        <taxon>Araneomorphae</taxon>
        <taxon>Entelegynae</taxon>
        <taxon>Araneoidea</taxon>
        <taxon>Araneidae</taxon>
        <taxon>Araneus</taxon>
    </lineage>
</organism>
<name>A0A4Y2JKC1_ARAVE</name>
<reference evidence="1 2" key="1">
    <citation type="journal article" date="2019" name="Sci. Rep.">
        <title>Orb-weaving spider Araneus ventricosus genome elucidates the spidroin gene catalogue.</title>
        <authorList>
            <person name="Kono N."/>
            <person name="Nakamura H."/>
            <person name="Ohtoshi R."/>
            <person name="Moran D.A.P."/>
            <person name="Shinohara A."/>
            <person name="Yoshida Y."/>
            <person name="Fujiwara M."/>
            <person name="Mori M."/>
            <person name="Tomita M."/>
            <person name="Arakawa K."/>
        </authorList>
    </citation>
    <scope>NUCLEOTIDE SEQUENCE [LARGE SCALE GENOMIC DNA]</scope>
</reference>
<comment type="caution">
    <text evidence="1">The sequence shown here is derived from an EMBL/GenBank/DDBJ whole genome shotgun (WGS) entry which is preliminary data.</text>
</comment>
<dbReference type="AlphaFoldDB" id="A0A4Y2JKC1"/>
<keyword evidence="2" id="KW-1185">Reference proteome</keyword>
<gene>
    <name evidence="1" type="ORF">AVEN_245740_1</name>
</gene>
<protein>
    <submittedName>
        <fullName evidence="1">Uncharacterized protein</fullName>
    </submittedName>
</protein>
<sequence>MAAITTLSEMEDISHQLETFNISNETPDDSPFVPTPNEAPFVPTPQEAPFVPAPQETPLIPPKAVPEAIQIYSRFAPLGFATVCIDNIQVAVVMGTVWFKVPPIVGWEERVLYVLNQYSVVNVYCNGNYVRLQNLAPNHMKGIKVSSRPPHLQTSSIFGSNITDKWLNHLRDLTHHSRQTLKKYIDDKL</sequence>